<organism evidence="1 2">
    <name type="scientific">Paenibacillus hexagrammi</name>
    <dbReference type="NCBI Taxonomy" id="2908839"/>
    <lineage>
        <taxon>Bacteria</taxon>
        <taxon>Bacillati</taxon>
        <taxon>Bacillota</taxon>
        <taxon>Bacilli</taxon>
        <taxon>Bacillales</taxon>
        <taxon>Paenibacillaceae</taxon>
        <taxon>Paenibacillus</taxon>
    </lineage>
</organism>
<dbReference type="InterPro" id="IPR006439">
    <property type="entry name" value="HAD-SF_hydro_IA"/>
</dbReference>
<dbReference type="SUPFAM" id="SSF56784">
    <property type="entry name" value="HAD-like"/>
    <property type="match status" value="1"/>
</dbReference>
<evidence type="ECO:0000313" key="2">
    <source>
        <dbReference type="Proteomes" id="UP001649230"/>
    </source>
</evidence>
<dbReference type="EMBL" id="CP090978">
    <property type="protein sequence ID" value="UJF32295.1"/>
    <property type="molecule type" value="Genomic_DNA"/>
</dbReference>
<reference evidence="1 2" key="1">
    <citation type="journal article" date="2024" name="Int. J. Syst. Evol. Microbiol.">
        <title>Paenibacillus hexagrammi sp. nov., a novel bacterium isolated from the gut content of Hexagrammos agrammus.</title>
        <authorList>
            <person name="Jung H.K."/>
            <person name="Kim D.G."/>
            <person name="Zin H."/>
            <person name="Park J."/>
            <person name="Jung H."/>
            <person name="Kim Y.O."/>
            <person name="Kong H.J."/>
            <person name="Kim J.W."/>
            <person name="Kim Y.S."/>
        </authorList>
    </citation>
    <scope>NUCLEOTIDE SEQUENCE [LARGE SCALE GENOMIC DNA]</scope>
    <source>
        <strain evidence="1 2">YPD9-1</strain>
    </source>
</reference>
<dbReference type="InterPro" id="IPR036412">
    <property type="entry name" value="HAD-like_sf"/>
</dbReference>
<dbReference type="NCBIfam" id="TIGR01549">
    <property type="entry name" value="HAD-SF-IA-v1"/>
    <property type="match status" value="1"/>
</dbReference>
<dbReference type="PANTHER" id="PTHR46649:SF4">
    <property type="entry name" value="HALOACID DEHALOGENASE-LIKE HYDROLASE (HAD) SUPERFAMILY PROTEIN"/>
    <property type="match status" value="1"/>
</dbReference>
<dbReference type="Pfam" id="PF00702">
    <property type="entry name" value="Hydrolase"/>
    <property type="match status" value="1"/>
</dbReference>
<keyword evidence="2" id="KW-1185">Reference proteome</keyword>
<dbReference type="GO" id="GO:0016787">
    <property type="term" value="F:hydrolase activity"/>
    <property type="evidence" value="ECO:0007669"/>
    <property type="project" value="UniProtKB-KW"/>
</dbReference>
<dbReference type="InterPro" id="IPR023214">
    <property type="entry name" value="HAD_sf"/>
</dbReference>
<dbReference type="Proteomes" id="UP001649230">
    <property type="component" value="Chromosome"/>
</dbReference>
<dbReference type="PANTHER" id="PTHR46649">
    <property type="match status" value="1"/>
</dbReference>
<protein>
    <submittedName>
        <fullName evidence="1">HAD-IA family hydrolase</fullName>
    </submittedName>
</protein>
<evidence type="ECO:0000313" key="1">
    <source>
        <dbReference type="EMBL" id="UJF32295.1"/>
    </source>
</evidence>
<keyword evidence="1" id="KW-0378">Hydrolase</keyword>
<name>A0ABY3SFQ4_9BACL</name>
<sequence>MLHKLDAHEAWTADEIHACCHELYDIYTAPAYYELFDDVIPCLERLRDLGLRLGVISNFAPTLKAILKSKGVYHFFDPVIVSTEVGLEKPDPAIFRLALKMANVEAKDVLYIGDHETNDIWAPNQEGIEAVKILRYDYHTGQGIRSLMELFDELEVRK</sequence>
<dbReference type="PRINTS" id="PR00413">
    <property type="entry name" value="HADHALOGNASE"/>
</dbReference>
<accession>A0ABY3SFQ4</accession>
<proteinExistence type="predicted"/>
<gene>
    <name evidence="1" type="ORF">L0M14_21640</name>
</gene>
<dbReference type="Gene3D" id="3.40.50.1000">
    <property type="entry name" value="HAD superfamily/HAD-like"/>
    <property type="match status" value="1"/>
</dbReference>